<reference evidence="1 2" key="1">
    <citation type="submission" date="2018-03" db="EMBL/GenBank/DDBJ databases">
        <title>The ancient ancestry and fast evolution of plastids.</title>
        <authorList>
            <person name="Moore K.R."/>
            <person name="Magnabosco C."/>
            <person name="Momper L."/>
            <person name="Gold D.A."/>
            <person name="Bosak T."/>
            <person name="Fournier G.P."/>
        </authorList>
    </citation>
    <scope>NUCLEOTIDE SEQUENCE [LARGE SCALE GENOMIC DNA]</scope>
    <source>
        <strain evidence="1 2">CCALA 016</strain>
    </source>
</reference>
<dbReference type="EMBL" id="PXOH01000024">
    <property type="protein sequence ID" value="PSF34918.1"/>
    <property type="molecule type" value="Genomic_DNA"/>
</dbReference>
<organism evidence="1 2">
    <name type="scientific">Aphanothece hegewaldii CCALA 016</name>
    <dbReference type="NCBI Taxonomy" id="2107694"/>
    <lineage>
        <taxon>Bacteria</taxon>
        <taxon>Bacillati</taxon>
        <taxon>Cyanobacteriota</taxon>
        <taxon>Cyanophyceae</taxon>
        <taxon>Oscillatoriophycideae</taxon>
        <taxon>Chroococcales</taxon>
        <taxon>Aphanothecaceae</taxon>
        <taxon>Aphanothece</taxon>
    </lineage>
</organism>
<name>A0A2T1LTZ4_9CHRO</name>
<reference evidence="1 2" key="2">
    <citation type="submission" date="2018-03" db="EMBL/GenBank/DDBJ databases">
        <authorList>
            <person name="Keele B.F."/>
        </authorList>
    </citation>
    <scope>NUCLEOTIDE SEQUENCE [LARGE SCALE GENOMIC DNA]</scope>
    <source>
        <strain evidence="1 2">CCALA 016</strain>
    </source>
</reference>
<sequence length="97" mass="11178">MDGQAMLRVKKAIEITNQKSLSVRYPESVIYKYLINVQQNLKFSYTSEWIREDAVPSLANVITSNACPVSFSKFNTNVCTDNIKCIYKRDHRFHASV</sequence>
<dbReference type="AlphaFoldDB" id="A0A2T1LTZ4"/>
<keyword evidence="2" id="KW-1185">Reference proteome</keyword>
<protein>
    <submittedName>
        <fullName evidence="1">Uncharacterized protein</fullName>
    </submittedName>
</protein>
<comment type="caution">
    <text evidence="1">The sequence shown here is derived from an EMBL/GenBank/DDBJ whole genome shotgun (WGS) entry which is preliminary data.</text>
</comment>
<dbReference type="Proteomes" id="UP000239001">
    <property type="component" value="Unassembled WGS sequence"/>
</dbReference>
<evidence type="ECO:0000313" key="2">
    <source>
        <dbReference type="Proteomes" id="UP000239001"/>
    </source>
</evidence>
<accession>A0A2T1LTZ4</accession>
<gene>
    <name evidence="1" type="ORF">C7H19_18085</name>
</gene>
<evidence type="ECO:0000313" key="1">
    <source>
        <dbReference type="EMBL" id="PSF34918.1"/>
    </source>
</evidence>
<proteinExistence type="predicted"/>